<sequence>EGRTAVTASKIVAHSLTRSCASPPFLSHRYPRSSRLLDLTMDWLLEAAMKPKEEGKGGGKGGYGEERHLTDDVISTLSLCSSIDTSGDNEPMIPSERHNEKRTSFAGGSVSSASSFNAISSSQSTNLTSVDGVEAGRAAAIAALTRIICAKSTNEVIPPEQLAKYFTMVQQALVNKERLVLCSLVFYGHSLFRLSLPSIEVILPHFLFALDVILIESTKLRLHPSFDQIEMRRQCLRSLSTVVVWPTAFGAEPIPQIAEYARVKSSCSHFINLRFRIYKTLIFSLRNEVDSFNLQLTLAMCTVLCEEAAAFDLSMTDEEKEVMIGKESERTLIVILHSALCTSIVRGVVSALCDRLCRPEWSSDFSVSFSSLDAFNALSTLPHEILFTNNDLSTGMLIVSSLCRFIETQLGKPPPAHSKDLHSSVVAAFQSLTVWLSSCPLLAECESVLQIVADTIQLGITGSKKSTPGEGERKAASRRVFDAAEGTMYSIFTSLGRQASAGIVDERRLLYLFGPSAIDTTKFQHFLVNGDSILSIHEASHIPNLAKGAPCVLYVRRSPMHMARVGFARIPAHEPKTNEKNALQSLSISSSPSVSTPKPSAASTKLTEAYAKAQAFRLPPDFHKISCKVDALFRPAESSRESEQILIELQKGASVEGLRPDSVLAKMKPEDRIPRPKPPVKLCNSIRVFLYDMGLIDEKTYGKDLVQLDAGQSSSFYRDLHEMVDSSPSSFLSTTHIFYVRNGQRNALDILENGMNLQSLSSPFLHLLSQLGEGIEVGGHEGWTGHWSTAFSSQRKPMEDRGGVDHYILDGLSHCLYAKEGGAEMAFVLPSQRAAKHFKMELPLPRSSRSGKSTVSYSQSEVMSPTRNEPNDNDDVFVQSPTSRGFQPYSGGGSSMGMNGSSSRRSQSDVRVLLIWLEKLEDAAHFPLDELLSTCEDGADGVTSTPSSSSSSHPSSSLVSPPNPSTSSHSPGAKSASSSPHFIGIFLHEIEDGLVQIRTRSSAMRFGAVGPLMDGMVVSISSLPSLIRLTLLNITRRNVAEVDNYTHIHVKRRQAISEFAKKYTLEANYNQFLTKLILS</sequence>
<feature type="compositionally biased region" description="Low complexity" evidence="1">
    <location>
        <begin position="585"/>
        <end position="600"/>
    </location>
</feature>
<evidence type="ECO:0000256" key="1">
    <source>
        <dbReference type="SAM" id="MobiDB-lite"/>
    </source>
</evidence>
<name>A0AAV5V4T9_9BILA</name>
<dbReference type="PANTHER" id="PTHR21344:SF1">
    <property type="entry name" value="RAL GTPASE-ACTIVATING PROTEIN SUBUNIT BETA"/>
    <property type="match status" value="1"/>
</dbReference>
<feature type="non-terminal residue" evidence="2">
    <location>
        <position position="1"/>
    </location>
</feature>
<feature type="region of interest" description="Disordered" evidence="1">
    <location>
        <begin position="937"/>
        <end position="976"/>
    </location>
</feature>
<reference evidence="2" key="1">
    <citation type="submission" date="2023-10" db="EMBL/GenBank/DDBJ databases">
        <title>Genome assembly of Pristionchus species.</title>
        <authorList>
            <person name="Yoshida K."/>
            <person name="Sommer R.J."/>
        </authorList>
    </citation>
    <scope>NUCLEOTIDE SEQUENCE</scope>
    <source>
        <strain evidence="2">RS5133</strain>
    </source>
</reference>
<dbReference type="PANTHER" id="PTHR21344">
    <property type="entry name" value="RAL GTPASE-ACTIVATING PROTEIN SUBUNIT BETA"/>
    <property type="match status" value="1"/>
</dbReference>
<dbReference type="SUPFAM" id="SSF111347">
    <property type="entry name" value="Rap/Ran-GAP"/>
    <property type="match status" value="2"/>
</dbReference>
<feature type="region of interest" description="Disordered" evidence="1">
    <location>
        <begin position="84"/>
        <end position="108"/>
    </location>
</feature>
<organism evidence="2 3">
    <name type="scientific">Pristionchus fissidentatus</name>
    <dbReference type="NCBI Taxonomy" id="1538716"/>
    <lineage>
        <taxon>Eukaryota</taxon>
        <taxon>Metazoa</taxon>
        <taxon>Ecdysozoa</taxon>
        <taxon>Nematoda</taxon>
        <taxon>Chromadorea</taxon>
        <taxon>Rhabditida</taxon>
        <taxon>Rhabditina</taxon>
        <taxon>Diplogasteromorpha</taxon>
        <taxon>Diplogasteroidea</taxon>
        <taxon>Neodiplogasteridae</taxon>
        <taxon>Pristionchus</taxon>
    </lineage>
</organism>
<feature type="region of interest" description="Disordered" evidence="1">
    <location>
        <begin position="840"/>
        <end position="904"/>
    </location>
</feature>
<dbReference type="InterPro" id="IPR035974">
    <property type="entry name" value="Rap/Ran-GAP_sf"/>
</dbReference>
<keyword evidence="3" id="KW-1185">Reference proteome</keyword>
<evidence type="ECO:0000313" key="3">
    <source>
        <dbReference type="Proteomes" id="UP001432322"/>
    </source>
</evidence>
<dbReference type="Proteomes" id="UP001432322">
    <property type="component" value="Unassembled WGS sequence"/>
</dbReference>
<evidence type="ECO:0000313" key="2">
    <source>
        <dbReference type="EMBL" id="GMT14411.1"/>
    </source>
</evidence>
<feature type="compositionally biased region" description="Polar residues" evidence="1">
    <location>
        <begin position="847"/>
        <end position="868"/>
    </location>
</feature>
<dbReference type="InterPro" id="IPR039930">
    <property type="entry name" value="RALGAPB"/>
</dbReference>
<dbReference type="AlphaFoldDB" id="A0AAV5V4T9"/>
<evidence type="ECO:0008006" key="4">
    <source>
        <dbReference type="Google" id="ProtNLM"/>
    </source>
</evidence>
<feature type="region of interest" description="Disordered" evidence="1">
    <location>
        <begin position="576"/>
        <end position="600"/>
    </location>
</feature>
<accession>A0AAV5V4T9</accession>
<dbReference type="GO" id="GO:0005096">
    <property type="term" value="F:GTPase activator activity"/>
    <property type="evidence" value="ECO:0007669"/>
    <property type="project" value="InterPro"/>
</dbReference>
<comment type="caution">
    <text evidence="2">The sequence shown here is derived from an EMBL/GenBank/DDBJ whole genome shotgun (WGS) entry which is preliminary data.</text>
</comment>
<proteinExistence type="predicted"/>
<feature type="compositionally biased region" description="Low complexity" evidence="1">
    <location>
        <begin position="943"/>
        <end position="976"/>
    </location>
</feature>
<dbReference type="GO" id="GO:0051056">
    <property type="term" value="P:regulation of small GTPase mediated signal transduction"/>
    <property type="evidence" value="ECO:0007669"/>
    <property type="project" value="InterPro"/>
</dbReference>
<dbReference type="EMBL" id="BTSY01000002">
    <property type="protein sequence ID" value="GMT14411.1"/>
    <property type="molecule type" value="Genomic_DNA"/>
</dbReference>
<protein>
    <recommendedName>
        <fullName evidence="4">Rap-GAP domain-containing protein</fullName>
    </recommendedName>
</protein>
<gene>
    <name evidence="2" type="ORF">PFISCL1PPCAC_5708</name>
</gene>